<dbReference type="CDD" id="cd07185">
    <property type="entry name" value="OmpA_C-like"/>
    <property type="match status" value="1"/>
</dbReference>
<reference evidence="5 6" key="1">
    <citation type="journal article" date="2011" name="Stand. Genomic Sci.">
        <title>Complete genome sequence of Haliscomenobacter hydrossis type strain (O).</title>
        <authorList>
            <consortium name="US DOE Joint Genome Institute (JGI-PGF)"/>
            <person name="Daligault H."/>
            <person name="Lapidus A."/>
            <person name="Zeytun A."/>
            <person name="Nolan M."/>
            <person name="Lucas S."/>
            <person name="Del Rio T.G."/>
            <person name="Tice H."/>
            <person name="Cheng J.F."/>
            <person name="Tapia R."/>
            <person name="Han C."/>
            <person name="Goodwin L."/>
            <person name="Pitluck S."/>
            <person name="Liolios K."/>
            <person name="Pagani I."/>
            <person name="Ivanova N."/>
            <person name="Huntemann M."/>
            <person name="Mavromatis K."/>
            <person name="Mikhailova N."/>
            <person name="Pati A."/>
            <person name="Chen A."/>
            <person name="Palaniappan K."/>
            <person name="Land M."/>
            <person name="Hauser L."/>
            <person name="Brambilla E.M."/>
            <person name="Rohde M."/>
            <person name="Verbarg S."/>
            <person name="Goker M."/>
            <person name="Bristow J."/>
            <person name="Eisen J.A."/>
            <person name="Markowitz V."/>
            <person name="Hugenholtz P."/>
            <person name="Kyrpides N.C."/>
            <person name="Klenk H.P."/>
            <person name="Woyke T."/>
        </authorList>
    </citation>
    <scope>NUCLEOTIDE SEQUENCE [LARGE SCALE GENOMIC DNA]</scope>
    <source>
        <strain evidence="6">ATCC 27775 / DSM 1100 / LMG 10767 / O</strain>
    </source>
</reference>
<organism evidence="5 6">
    <name type="scientific">Haliscomenobacter hydrossis (strain ATCC 27775 / DSM 1100 / LMG 10767 / O)</name>
    <dbReference type="NCBI Taxonomy" id="760192"/>
    <lineage>
        <taxon>Bacteria</taxon>
        <taxon>Pseudomonadati</taxon>
        <taxon>Bacteroidota</taxon>
        <taxon>Saprospiria</taxon>
        <taxon>Saprospirales</taxon>
        <taxon>Haliscomenobacteraceae</taxon>
        <taxon>Haliscomenobacter</taxon>
    </lineage>
</organism>
<dbReference type="PANTHER" id="PTHR30329:SF21">
    <property type="entry name" value="LIPOPROTEIN YIAD-RELATED"/>
    <property type="match status" value="1"/>
</dbReference>
<evidence type="ECO:0000256" key="1">
    <source>
        <dbReference type="PROSITE-ProRule" id="PRU00473"/>
    </source>
</evidence>
<dbReference type="eggNOG" id="COG1360">
    <property type="taxonomic scope" value="Bacteria"/>
</dbReference>
<keyword evidence="3" id="KW-0732">Signal</keyword>
<dbReference type="PROSITE" id="PS51123">
    <property type="entry name" value="OMPA_2"/>
    <property type="match status" value="1"/>
</dbReference>
<evidence type="ECO:0000256" key="3">
    <source>
        <dbReference type="SAM" id="SignalP"/>
    </source>
</evidence>
<proteinExistence type="predicted"/>
<dbReference type="InterPro" id="IPR050330">
    <property type="entry name" value="Bact_OuterMem_StrucFunc"/>
</dbReference>
<keyword evidence="2" id="KW-0175">Coiled coil</keyword>
<evidence type="ECO:0000313" key="5">
    <source>
        <dbReference type="EMBL" id="AEE51123.1"/>
    </source>
</evidence>
<accession>F4KT66</accession>
<dbReference type="Gene3D" id="3.30.1330.60">
    <property type="entry name" value="OmpA-like domain"/>
    <property type="match status" value="1"/>
</dbReference>
<name>F4KT66_HALH1</name>
<dbReference type="PROSITE" id="PS51257">
    <property type="entry name" value="PROKAR_LIPOPROTEIN"/>
    <property type="match status" value="1"/>
</dbReference>
<dbReference type="KEGG" id="hhy:Halhy_3264"/>
<dbReference type="OrthoDB" id="345640at2"/>
<dbReference type="EMBL" id="CP002691">
    <property type="protein sequence ID" value="AEE51123.1"/>
    <property type="molecule type" value="Genomic_DNA"/>
</dbReference>
<dbReference type="STRING" id="760192.Halhy_3264"/>
<reference key="2">
    <citation type="submission" date="2011-04" db="EMBL/GenBank/DDBJ databases">
        <title>Complete sequence of chromosome of Haliscomenobacter hydrossis DSM 1100.</title>
        <authorList>
            <consortium name="US DOE Joint Genome Institute (JGI-PGF)"/>
            <person name="Lucas S."/>
            <person name="Han J."/>
            <person name="Lapidus A."/>
            <person name="Bruce D."/>
            <person name="Goodwin L."/>
            <person name="Pitluck S."/>
            <person name="Peters L."/>
            <person name="Kyrpides N."/>
            <person name="Mavromatis K."/>
            <person name="Ivanova N."/>
            <person name="Ovchinnikova G."/>
            <person name="Pagani I."/>
            <person name="Daligault H."/>
            <person name="Detter J.C."/>
            <person name="Han C."/>
            <person name="Land M."/>
            <person name="Hauser L."/>
            <person name="Markowitz V."/>
            <person name="Cheng J.-F."/>
            <person name="Hugenholtz P."/>
            <person name="Woyke T."/>
            <person name="Wu D."/>
            <person name="Verbarg S."/>
            <person name="Frueling A."/>
            <person name="Brambilla E."/>
            <person name="Klenk H.-P."/>
            <person name="Eisen J.A."/>
        </authorList>
    </citation>
    <scope>NUCLEOTIDE SEQUENCE</scope>
    <source>
        <strain>DSM 1100</strain>
    </source>
</reference>
<dbReference type="PANTHER" id="PTHR30329">
    <property type="entry name" value="STATOR ELEMENT OF FLAGELLAR MOTOR COMPLEX"/>
    <property type="match status" value="1"/>
</dbReference>
<feature type="signal peptide" evidence="3">
    <location>
        <begin position="1"/>
        <end position="21"/>
    </location>
</feature>
<keyword evidence="1" id="KW-0472">Membrane</keyword>
<dbReference type="Pfam" id="PF00691">
    <property type="entry name" value="OmpA"/>
    <property type="match status" value="1"/>
</dbReference>
<dbReference type="AlphaFoldDB" id="F4KT66"/>
<protein>
    <submittedName>
        <fullName evidence="5">OmpA/MotB domain protein</fullName>
    </submittedName>
</protein>
<dbReference type="Proteomes" id="UP000008461">
    <property type="component" value="Chromosome"/>
</dbReference>
<evidence type="ECO:0000313" key="6">
    <source>
        <dbReference type="Proteomes" id="UP000008461"/>
    </source>
</evidence>
<dbReference type="InterPro" id="IPR006665">
    <property type="entry name" value="OmpA-like"/>
</dbReference>
<dbReference type="RefSeq" id="WP_013765664.1">
    <property type="nucleotide sequence ID" value="NC_015510.1"/>
</dbReference>
<dbReference type="GO" id="GO:0016020">
    <property type="term" value="C:membrane"/>
    <property type="evidence" value="ECO:0007669"/>
    <property type="project" value="UniProtKB-UniRule"/>
</dbReference>
<evidence type="ECO:0000256" key="2">
    <source>
        <dbReference type="SAM" id="Coils"/>
    </source>
</evidence>
<feature type="domain" description="OmpA-like" evidence="4">
    <location>
        <begin position="155"/>
        <end position="277"/>
    </location>
</feature>
<dbReference type="InterPro" id="IPR036737">
    <property type="entry name" value="OmpA-like_sf"/>
</dbReference>
<keyword evidence="6" id="KW-1185">Reference proteome</keyword>
<evidence type="ECO:0000259" key="4">
    <source>
        <dbReference type="PROSITE" id="PS51123"/>
    </source>
</evidence>
<gene>
    <name evidence="5" type="ordered locus">Halhy_3264</name>
</gene>
<feature type="coiled-coil region" evidence="2">
    <location>
        <begin position="28"/>
        <end position="140"/>
    </location>
</feature>
<dbReference type="SUPFAM" id="SSF103088">
    <property type="entry name" value="OmpA-like"/>
    <property type="match status" value="1"/>
</dbReference>
<sequence length="291" mass="32291">MRYTILLGAALFLLSACGVSNKNVLAMEQSYKTEIGTLNEQLRNSRDEITRMQLQIAERKGENTALLATQDKYLKRLDELEEELDKAQNQALTKQSSLGDALKAKNDQILSLENQIAAIRGALKQELETLQQIAKEFQDSLAKFPVAQYSVEVRNGKIVLALTESLLFKSGVSNRIEPNGQAALKAIGTLLNANPVLLIQVLGHTDNQAASRKNLDSWDFTSLRAATVVRSLIDTHDLGANRVISGGRGEFDPITSNETSEGQSRNRRVELSLFFPPEDLQRKITQLAERK</sequence>
<feature type="chain" id="PRO_5003312060" evidence="3">
    <location>
        <begin position="22"/>
        <end position="291"/>
    </location>
</feature>
<dbReference type="HOGENOM" id="CLU_955674_0_0_10"/>